<gene>
    <name evidence="3" type="ORF">PS2015_157</name>
</gene>
<protein>
    <submittedName>
        <fullName evidence="3">YGGT family protein</fullName>
    </submittedName>
</protein>
<keyword evidence="2" id="KW-1133">Transmembrane helix</keyword>
<keyword evidence="4" id="KW-1185">Reference proteome</keyword>
<dbReference type="EMBL" id="CP013189">
    <property type="protein sequence ID" value="ALO44852.1"/>
    <property type="molecule type" value="Genomic_DNA"/>
</dbReference>
<evidence type="ECO:0000313" key="3">
    <source>
        <dbReference type="EMBL" id="ALO44852.1"/>
    </source>
</evidence>
<dbReference type="AlphaFoldDB" id="A0A0S2K9Z4"/>
<dbReference type="KEGG" id="pspi:PS2015_157"/>
<evidence type="ECO:0000256" key="1">
    <source>
        <dbReference type="ARBA" id="ARBA00010894"/>
    </source>
</evidence>
<dbReference type="PANTHER" id="PTHR33219">
    <property type="entry name" value="YLMG HOMOLOG PROTEIN 2, CHLOROPLASTIC"/>
    <property type="match status" value="1"/>
</dbReference>
<dbReference type="Proteomes" id="UP000065641">
    <property type="component" value="Chromosome"/>
</dbReference>
<feature type="transmembrane region" description="Helical" evidence="2">
    <location>
        <begin position="160"/>
        <end position="184"/>
    </location>
</feature>
<evidence type="ECO:0000313" key="4">
    <source>
        <dbReference type="Proteomes" id="UP000065641"/>
    </source>
</evidence>
<dbReference type="PANTHER" id="PTHR33219:SF14">
    <property type="entry name" value="PROTEIN COFACTOR ASSEMBLY OF COMPLEX C SUBUNIT B CCB3, CHLOROPLASTIC-RELATED"/>
    <property type="match status" value="1"/>
</dbReference>
<dbReference type="Pfam" id="PF02325">
    <property type="entry name" value="CCB3_YggT"/>
    <property type="match status" value="2"/>
</dbReference>
<accession>A0A0S2K9Z4</accession>
<feature type="transmembrane region" description="Helical" evidence="2">
    <location>
        <begin position="113"/>
        <end position="139"/>
    </location>
</feature>
<feature type="transmembrane region" description="Helical" evidence="2">
    <location>
        <begin position="6"/>
        <end position="29"/>
    </location>
</feature>
<dbReference type="OrthoDB" id="9806665at2"/>
<keyword evidence="2" id="KW-0812">Transmembrane</keyword>
<dbReference type="InterPro" id="IPR003425">
    <property type="entry name" value="CCB3/YggT"/>
</dbReference>
<name>A0A0S2K9Z4_9GAMM</name>
<reference evidence="3 4" key="1">
    <citation type="submission" date="2015-11" db="EMBL/GenBank/DDBJ databases">
        <authorList>
            <person name="Zhang Y."/>
            <person name="Guo Z."/>
        </authorList>
    </citation>
    <scope>NUCLEOTIDE SEQUENCE [LARGE SCALE GENOMIC DNA]</scope>
    <source>
        <strain evidence="3 4">KCTC 32221</strain>
    </source>
</reference>
<proteinExistence type="inferred from homology"/>
<keyword evidence="2" id="KW-0472">Membrane</keyword>
<feature type="transmembrane region" description="Helical" evidence="2">
    <location>
        <begin position="70"/>
        <end position="93"/>
    </location>
</feature>
<dbReference type="RefSeq" id="WP_058020377.1">
    <property type="nucleotide sequence ID" value="NZ_CP013189.1"/>
</dbReference>
<dbReference type="STRING" id="1249552.PS2015_157"/>
<organism evidence="3 4">
    <name type="scientific">Pseudohongiella spirulinae</name>
    <dbReference type="NCBI Taxonomy" id="1249552"/>
    <lineage>
        <taxon>Bacteria</taxon>
        <taxon>Pseudomonadati</taxon>
        <taxon>Pseudomonadota</taxon>
        <taxon>Gammaproteobacteria</taxon>
        <taxon>Pseudomonadales</taxon>
        <taxon>Pseudohongiellaceae</taxon>
        <taxon>Pseudohongiella</taxon>
    </lineage>
</organism>
<sequence length="192" mass="21195">MNTVGSIGTLLVSTLGTIYLMAILLRFLLQLSRADFYNPITQMIVRFTDPGVLLFRRFIPGIRGIDLSSLVYAILFQCAAMYALIFMSGYSFPNFGLILTWGLAGILNFILNIYFWGMLISIIASFIAPFSGHPALVLVRQLTEPVMAPFRRILPAMGGLDLSPIFVFLAIQIIRITLVLPVGANPAFVLGM</sequence>
<dbReference type="GO" id="GO:0016020">
    <property type="term" value="C:membrane"/>
    <property type="evidence" value="ECO:0007669"/>
    <property type="project" value="InterPro"/>
</dbReference>
<evidence type="ECO:0000256" key="2">
    <source>
        <dbReference type="SAM" id="Phobius"/>
    </source>
</evidence>
<dbReference type="PATRIC" id="fig|1249552.3.peg.161"/>
<comment type="similarity">
    <text evidence="1">Belongs to the YggT family.</text>
</comment>